<name>A0AAE1B8L3_9GAST</name>
<keyword evidence="2" id="KW-1185">Reference proteome</keyword>
<evidence type="ECO:0000313" key="2">
    <source>
        <dbReference type="Proteomes" id="UP001283361"/>
    </source>
</evidence>
<sequence length="75" mass="8005">MGKLRISRAPAVTAIMAQGHVGSALPINSSTPLAALPTKRGLNKTDTRFDANKEVERMRNGGGVEKGWGGERNEM</sequence>
<dbReference type="Proteomes" id="UP001283361">
    <property type="component" value="Unassembled WGS sequence"/>
</dbReference>
<gene>
    <name evidence="1" type="ORF">RRG08_008610</name>
</gene>
<organism evidence="1 2">
    <name type="scientific">Elysia crispata</name>
    <name type="common">lettuce slug</name>
    <dbReference type="NCBI Taxonomy" id="231223"/>
    <lineage>
        <taxon>Eukaryota</taxon>
        <taxon>Metazoa</taxon>
        <taxon>Spiralia</taxon>
        <taxon>Lophotrochozoa</taxon>
        <taxon>Mollusca</taxon>
        <taxon>Gastropoda</taxon>
        <taxon>Heterobranchia</taxon>
        <taxon>Euthyneura</taxon>
        <taxon>Panpulmonata</taxon>
        <taxon>Sacoglossa</taxon>
        <taxon>Placobranchoidea</taxon>
        <taxon>Plakobranchidae</taxon>
        <taxon>Elysia</taxon>
    </lineage>
</organism>
<accession>A0AAE1B8L3</accession>
<protein>
    <submittedName>
        <fullName evidence="1">Uncharacterized protein</fullName>
    </submittedName>
</protein>
<comment type="caution">
    <text evidence="1">The sequence shown here is derived from an EMBL/GenBank/DDBJ whole genome shotgun (WGS) entry which is preliminary data.</text>
</comment>
<reference evidence="1" key="1">
    <citation type="journal article" date="2023" name="G3 (Bethesda)">
        <title>A reference genome for the long-term kleptoplast-retaining sea slug Elysia crispata morphotype clarki.</title>
        <authorList>
            <person name="Eastman K.E."/>
            <person name="Pendleton A.L."/>
            <person name="Shaikh M.A."/>
            <person name="Suttiyut T."/>
            <person name="Ogas R."/>
            <person name="Tomko P."/>
            <person name="Gavelis G."/>
            <person name="Widhalm J.R."/>
            <person name="Wisecaver J.H."/>
        </authorList>
    </citation>
    <scope>NUCLEOTIDE SEQUENCE</scope>
    <source>
        <strain evidence="1">ECLA1</strain>
    </source>
</reference>
<dbReference type="AlphaFoldDB" id="A0AAE1B8L3"/>
<evidence type="ECO:0000313" key="1">
    <source>
        <dbReference type="EMBL" id="KAK3800856.1"/>
    </source>
</evidence>
<dbReference type="EMBL" id="JAWDGP010000410">
    <property type="protein sequence ID" value="KAK3800856.1"/>
    <property type="molecule type" value="Genomic_DNA"/>
</dbReference>
<proteinExistence type="predicted"/>